<feature type="region of interest" description="Disordered" evidence="1">
    <location>
        <begin position="698"/>
        <end position="721"/>
    </location>
</feature>
<evidence type="ECO:0000256" key="2">
    <source>
        <dbReference type="SAM" id="Phobius"/>
    </source>
</evidence>
<feature type="region of interest" description="Disordered" evidence="1">
    <location>
        <begin position="71"/>
        <end position="99"/>
    </location>
</feature>
<feature type="compositionally biased region" description="Polar residues" evidence="1">
    <location>
        <begin position="523"/>
        <end position="532"/>
    </location>
</feature>
<gene>
    <name evidence="3" type="ORF">BCV71DRAFT_228376</name>
</gene>
<protein>
    <submittedName>
        <fullName evidence="3">Uncharacterized protein</fullName>
    </submittedName>
</protein>
<feature type="compositionally biased region" description="Polar residues" evidence="1">
    <location>
        <begin position="434"/>
        <end position="443"/>
    </location>
</feature>
<feature type="compositionally biased region" description="Polar residues" evidence="1">
    <location>
        <begin position="613"/>
        <end position="625"/>
    </location>
</feature>
<feature type="transmembrane region" description="Helical" evidence="2">
    <location>
        <begin position="15"/>
        <end position="38"/>
    </location>
</feature>
<accession>A0A1X0RVP8</accession>
<evidence type="ECO:0000313" key="3">
    <source>
        <dbReference type="EMBL" id="ORE15978.1"/>
    </source>
</evidence>
<feature type="compositionally biased region" description="Low complexity" evidence="1">
    <location>
        <begin position="711"/>
        <end position="721"/>
    </location>
</feature>
<dbReference type="VEuPathDB" id="FungiDB:BCV72DRAFT_208556"/>
<keyword evidence="2" id="KW-0472">Membrane</keyword>
<organism evidence="3 4">
    <name type="scientific">Rhizopus microsporus</name>
    <dbReference type="NCBI Taxonomy" id="58291"/>
    <lineage>
        <taxon>Eukaryota</taxon>
        <taxon>Fungi</taxon>
        <taxon>Fungi incertae sedis</taxon>
        <taxon>Mucoromycota</taxon>
        <taxon>Mucoromycotina</taxon>
        <taxon>Mucoromycetes</taxon>
        <taxon>Mucorales</taxon>
        <taxon>Mucorineae</taxon>
        <taxon>Rhizopodaceae</taxon>
        <taxon>Rhizopus</taxon>
    </lineage>
</organism>
<feature type="region of interest" description="Disordered" evidence="1">
    <location>
        <begin position="335"/>
        <end position="355"/>
    </location>
</feature>
<evidence type="ECO:0000313" key="4">
    <source>
        <dbReference type="Proteomes" id="UP000242381"/>
    </source>
</evidence>
<feature type="compositionally biased region" description="Polar residues" evidence="1">
    <location>
        <begin position="90"/>
        <end position="99"/>
    </location>
</feature>
<dbReference type="OMA" id="EHMTITS"/>
<dbReference type="AlphaFoldDB" id="A0A1X0RVP8"/>
<proteinExistence type="predicted"/>
<feature type="compositionally biased region" description="Basic and acidic residues" evidence="1">
    <location>
        <begin position="533"/>
        <end position="548"/>
    </location>
</feature>
<feature type="region of interest" description="Disordered" evidence="1">
    <location>
        <begin position="242"/>
        <end position="264"/>
    </location>
</feature>
<evidence type="ECO:0000256" key="1">
    <source>
        <dbReference type="SAM" id="MobiDB-lite"/>
    </source>
</evidence>
<reference evidence="3 4" key="1">
    <citation type="journal article" date="2016" name="Proc. Natl. Acad. Sci. U.S.A.">
        <title>Lipid metabolic changes in an early divergent fungus govern the establishment of a mutualistic symbiosis with endobacteria.</title>
        <authorList>
            <person name="Lastovetsky O.A."/>
            <person name="Gaspar M.L."/>
            <person name="Mondo S.J."/>
            <person name="LaButti K.M."/>
            <person name="Sandor L."/>
            <person name="Grigoriev I.V."/>
            <person name="Henry S.A."/>
            <person name="Pawlowska T.E."/>
        </authorList>
    </citation>
    <scope>NUCLEOTIDE SEQUENCE [LARGE SCALE GENOMIC DNA]</scope>
    <source>
        <strain evidence="3 4">ATCC 11559</strain>
    </source>
</reference>
<feature type="region of interest" description="Disordered" evidence="1">
    <location>
        <begin position="613"/>
        <end position="639"/>
    </location>
</feature>
<sequence length="803" mass="88971">MDPQGQFNGAILSAAPVWTVVVISILAIMLIVFIIIFVRRFIRRGRMSNRTFNKKPSVESLETLVTAHQQKQQSKQLAKIDTHDTEKPTRSSSPMQPINSATLARLEPQEELEDSPPEPLQEIKISLPLPPPSTSFFADKMELDNSNCDLYDLYVHGKTDGMKRQSMHSVFISIDLDSISNAASNIQQKASTIRRSLYQSIRKPNSTSGIKSMPAQKMFTEGTKEYSRQSIVAVNNERTQIEIPKTSKSPQTEDVQQDEEPTAAAKRVIRSASKKAKSRSMVIHPDLPDAVVTSPKQETSKYATVRSIRSTDANEHVTISSGSVSRFMRQNGLFQGEDLSPESDPLPGTLSKNDQKPVANALDISKWWEGGESSNGVREIRRNGMKNSESSLSVSQYRASLNDSVFAFNGTISKGTGALFVPEPDKNKSDGAVSRNNSAKRGTLGRNTLKTLTANATQGVNKSIRGLFDQSSSLTNINKVSPNDSQKMEIDIEHGLSQQSIEPVESQNSRRKTYSHRLVPESPSKSRLTNTRHSIDESSQKVEADDIVLKQSRSFSSKQGVEPAAQGVSYHKETIHSTQMSNTDHETDVAYMQQLGANKFTSPRQTLLTKSLLAQQAKRSSSTSRPQDEPLQAPDPVVSFSSSTVRTVIPDDEMYHNQIRQNPMNQQQRLSTGMNGSNKVLASSFGDESSFLADRFSSMNAEQSRDHSRRSSGGTSVTTAVRISGGYPSSTWNGRAQKNGASRLSVIQTMDTEKESDIVEDKRGFFSTMRKDKKNRGVIPWMASEKMMTPAEMERDRYLNGSR</sequence>
<feature type="region of interest" description="Disordered" evidence="1">
    <location>
        <begin position="419"/>
        <end position="443"/>
    </location>
</feature>
<keyword evidence="2" id="KW-1133">Transmembrane helix</keyword>
<dbReference type="EMBL" id="KV921402">
    <property type="protein sequence ID" value="ORE15978.1"/>
    <property type="molecule type" value="Genomic_DNA"/>
</dbReference>
<feature type="compositionally biased region" description="Polar residues" evidence="1">
    <location>
        <begin position="496"/>
        <end position="507"/>
    </location>
</feature>
<dbReference type="Proteomes" id="UP000242381">
    <property type="component" value="Unassembled WGS sequence"/>
</dbReference>
<keyword evidence="2" id="KW-0812">Transmembrane</keyword>
<name>A0A1X0RVP8_RHIZD</name>
<feature type="compositionally biased region" description="Basic and acidic residues" evidence="1">
    <location>
        <begin position="78"/>
        <end position="89"/>
    </location>
</feature>
<feature type="region of interest" description="Disordered" evidence="1">
    <location>
        <begin position="495"/>
        <end position="583"/>
    </location>
</feature>